<reference evidence="2 3" key="1">
    <citation type="journal article" date="2011" name="J. Bacteriol.">
        <title>Genome sequence of the verrucomicrobium Opitutus terrae PB90-1, an abundant inhabitant of rice paddy soil ecosystems.</title>
        <authorList>
            <person name="van Passel M.W."/>
            <person name="Kant R."/>
            <person name="Palva A."/>
            <person name="Copeland A."/>
            <person name="Lucas S."/>
            <person name="Lapidus A."/>
            <person name="Glavina del Rio T."/>
            <person name="Pitluck S."/>
            <person name="Goltsman E."/>
            <person name="Clum A."/>
            <person name="Sun H."/>
            <person name="Schmutz J."/>
            <person name="Larimer F.W."/>
            <person name="Land M.L."/>
            <person name="Hauser L."/>
            <person name="Kyrpides N."/>
            <person name="Mikhailova N."/>
            <person name="Richardson P.P."/>
            <person name="Janssen P.H."/>
            <person name="de Vos W.M."/>
            <person name="Smidt H."/>
        </authorList>
    </citation>
    <scope>NUCLEOTIDE SEQUENCE [LARGE SCALE GENOMIC DNA]</scope>
    <source>
        <strain evidence="3">DSM 11246 / JCM 15787 / PB90-1</strain>
    </source>
</reference>
<dbReference type="STRING" id="452637.Oter_4628"/>
<sequence length="128" mass="14197">MHPIRRAVFLAASLFALVSSAFAADIAGRWKAEFDTMIGVQKYVFEFKVEGEKLTGKAIGTREGDTVEVVLTDGRVANDRITFVELLNYQGMDLRISYEGTIVSGDEIKLTRHVGDFAAEQLVAKRIK</sequence>
<name>B2A0E4_OPITP</name>
<dbReference type="AlphaFoldDB" id="B2A0E4"/>
<evidence type="ECO:0008006" key="4">
    <source>
        <dbReference type="Google" id="ProtNLM"/>
    </source>
</evidence>
<dbReference type="RefSeq" id="WP_012377412.1">
    <property type="nucleotide sequence ID" value="NC_010571.1"/>
</dbReference>
<dbReference type="OrthoDB" id="197868at2"/>
<dbReference type="Proteomes" id="UP000007013">
    <property type="component" value="Chromosome"/>
</dbReference>
<feature type="signal peptide" evidence="1">
    <location>
        <begin position="1"/>
        <end position="23"/>
    </location>
</feature>
<protein>
    <recommendedName>
        <fullName evidence="4">DUF5666 domain-containing protein</fullName>
    </recommendedName>
</protein>
<proteinExistence type="predicted"/>
<dbReference type="EMBL" id="CP001032">
    <property type="protein sequence ID" value="ACB77898.1"/>
    <property type="molecule type" value="Genomic_DNA"/>
</dbReference>
<dbReference type="KEGG" id="ote:Oter_4628"/>
<keyword evidence="3" id="KW-1185">Reference proteome</keyword>
<gene>
    <name evidence="2" type="ordered locus">Oter_4628</name>
</gene>
<feature type="chain" id="PRO_5002772295" description="DUF5666 domain-containing protein" evidence="1">
    <location>
        <begin position="24"/>
        <end position="128"/>
    </location>
</feature>
<organism evidence="2 3">
    <name type="scientific">Opitutus terrae (strain DSM 11246 / JCM 15787 / PB90-1)</name>
    <dbReference type="NCBI Taxonomy" id="452637"/>
    <lineage>
        <taxon>Bacteria</taxon>
        <taxon>Pseudomonadati</taxon>
        <taxon>Verrucomicrobiota</taxon>
        <taxon>Opitutia</taxon>
        <taxon>Opitutales</taxon>
        <taxon>Opitutaceae</taxon>
        <taxon>Opitutus</taxon>
    </lineage>
</organism>
<dbReference type="HOGENOM" id="CLU_1957354_0_0_0"/>
<evidence type="ECO:0000313" key="3">
    <source>
        <dbReference type="Proteomes" id="UP000007013"/>
    </source>
</evidence>
<accession>B2A0E4</accession>
<evidence type="ECO:0000256" key="1">
    <source>
        <dbReference type="SAM" id="SignalP"/>
    </source>
</evidence>
<evidence type="ECO:0000313" key="2">
    <source>
        <dbReference type="EMBL" id="ACB77898.1"/>
    </source>
</evidence>
<keyword evidence="1" id="KW-0732">Signal</keyword>